<dbReference type="InterPro" id="IPR003599">
    <property type="entry name" value="Ig_sub"/>
</dbReference>
<dbReference type="GO" id="GO:0005770">
    <property type="term" value="C:late endosome"/>
    <property type="evidence" value="ECO:0007669"/>
    <property type="project" value="TreeGrafter"/>
</dbReference>
<comment type="caution">
    <text evidence="2">The sequence shown here is derived from an EMBL/GenBank/DDBJ whole genome shotgun (WGS) entry which is preliminary data.</text>
</comment>
<dbReference type="Proteomes" id="UP000536381">
    <property type="component" value="Unassembled WGS sequence"/>
</dbReference>
<evidence type="ECO:0000313" key="2">
    <source>
        <dbReference type="EMBL" id="NXR15764.1"/>
    </source>
</evidence>
<dbReference type="GO" id="GO:0005769">
    <property type="term" value="C:early endosome"/>
    <property type="evidence" value="ECO:0007669"/>
    <property type="project" value="TreeGrafter"/>
</dbReference>
<feature type="domain" description="Ig-like" evidence="1">
    <location>
        <begin position="24"/>
        <end position="105"/>
    </location>
</feature>
<dbReference type="AlphaFoldDB" id="A0A7L2IW38"/>
<dbReference type="OrthoDB" id="10039395at2759"/>
<dbReference type="GO" id="GO:0075512">
    <property type="term" value="P:clathrin-dependent endocytosis of virus by host cell"/>
    <property type="evidence" value="ECO:0007669"/>
    <property type="project" value="TreeGrafter"/>
</dbReference>
<keyword evidence="3" id="KW-1185">Reference proteome</keyword>
<dbReference type="InterPro" id="IPR036179">
    <property type="entry name" value="Ig-like_dom_sf"/>
</dbReference>
<dbReference type="Pfam" id="PF13895">
    <property type="entry name" value="Ig_2"/>
    <property type="match status" value="1"/>
</dbReference>
<name>A0A7L2IW38_9PICI</name>
<dbReference type="FunFam" id="2.60.40.10:FF:000921">
    <property type="entry name" value="sialoadhesin isoform X1"/>
    <property type="match status" value="1"/>
</dbReference>
<dbReference type="PANTHER" id="PTHR47243:SF1">
    <property type="entry name" value="SIALOADHESIN"/>
    <property type="match status" value="1"/>
</dbReference>
<dbReference type="GO" id="GO:0005886">
    <property type="term" value="C:plasma membrane"/>
    <property type="evidence" value="ECO:0007669"/>
    <property type="project" value="TreeGrafter"/>
</dbReference>
<dbReference type="Gene3D" id="2.60.40.10">
    <property type="entry name" value="Immunoglobulins"/>
    <property type="match status" value="1"/>
</dbReference>
<dbReference type="SMART" id="SM00409">
    <property type="entry name" value="IG"/>
    <property type="match status" value="1"/>
</dbReference>
<feature type="non-terminal residue" evidence="2">
    <location>
        <position position="126"/>
    </location>
</feature>
<gene>
    <name evidence="2" type="primary">Siglec1_1</name>
    <name evidence="2" type="ORF">SEMFRA_R11532</name>
</gene>
<accession>A0A7L2IW38</accession>
<protein>
    <submittedName>
        <fullName evidence="2">SN protein</fullName>
    </submittedName>
</protein>
<dbReference type="InterPro" id="IPR007110">
    <property type="entry name" value="Ig-like_dom"/>
</dbReference>
<sequence>EYLCSASNAHGNASATANFTAGTTRVWISPSPDVREGDAVNLTCAVDTNDEEALSYTWYKNRVWLSSSSAPTLTFPITAALDAGSYHCSVQTPARNRSSAPATLNVLCESQNRGAVWVGKALQVNH</sequence>
<dbReference type="EMBL" id="VWYK01125398">
    <property type="protein sequence ID" value="NXR15764.1"/>
    <property type="molecule type" value="Genomic_DNA"/>
</dbReference>
<dbReference type="PANTHER" id="PTHR47243">
    <property type="entry name" value="SIALOADHESIN"/>
    <property type="match status" value="1"/>
</dbReference>
<dbReference type="PROSITE" id="PS50835">
    <property type="entry name" value="IG_LIKE"/>
    <property type="match status" value="1"/>
</dbReference>
<organism evidence="2 3">
    <name type="scientific">Semnornis frantzii</name>
    <dbReference type="NCBI Taxonomy" id="91796"/>
    <lineage>
        <taxon>Eukaryota</taxon>
        <taxon>Metazoa</taxon>
        <taxon>Chordata</taxon>
        <taxon>Craniata</taxon>
        <taxon>Vertebrata</taxon>
        <taxon>Euteleostomi</taxon>
        <taxon>Archelosauria</taxon>
        <taxon>Archosauria</taxon>
        <taxon>Dinosauria</taxon>
        <taxon>Saurischia</taxon>
        <taxon>Theropoda</taxon>
        <taxon>Coelurosauria</taxon>
        <taxon>Aves</taxon>
        <taxon>Neognathae</taxon>
        <taxon>Neoaves</taxon>
        <taxon>Telluraves</taxon>
        <taxon>Coraciimorphae</taxon>
        <taxon>Piciformes</taxon>
        <taxon>Ramphastidae</taxon>
        <taxon>Semnornis</taxon>
    </lineage>
</organism>
<reference evidence="2 3" key="1">
    <citation type="submission" date="2019-09" db="EMBL/GenBank/DDBJ databases">
        <title>Bird 10,000 Genomes (B10K) Project - Family phase.</title>
        <authorList>
            <person name="Zhang G."/>
        </authorList>
    </citation>
    <scope>NUCLEOTIDE SEQUENCE [LARGE SCALE GENOMIC DNA]</scope>
    <source>
        <strain evidence="2">B10K-DU-001-42</strain>
        <tissue evidence="2">Muscle</tissue>
    </source>
</reference>
<evidence type="ECO:0000259" key="1">
    <source>
        <dbReference type="PROSITE" id="PS50835"/>
    </source>
</evidence>
<evidence type="ECO:0000313" key="3">
    <source>
        <dbReference type="Proteomes" id="UP000536381"/>
    </source>
</evidence>
<dbReference type="SUPFAM" id="SSF48726">
    <property type="entry name" value="Immunoglobulin"/>
    <property type="match status" value="1"/>
</dbReference>
<proteinExistence type="predicted"/>
<dbReference type="InterPro" id="IPR013783">
    <property type="entry name" value="Ig-like_fold"/>
</dbReference>
<dbReference type="GO" id="GO:0046790">
    <property type="term" value="F:virion binding"/>
    <property type="evidence" value="ECO:0007669"/>
    <property type="project" value="TreeGrafter"/>
</dbReference>
<feature type="non-terminal residue" evidence="2">
    <location>
        <position position="1"/>
    </location>
</feature>